<name>A0A5N0TKW7_9MICO</name>
<sequence length="302" mass="30341">MSERFARHRSSARAAAVVAALALAAAPLLGAAQTPARAASPAADPGACTIVDGTLTWGVKESFRSYISGRIANGSWEPIEGATYTTPDFGWSGATGTFDPATLAGDAHFPGGVRFTGHDGLLETTITDPTLTFPGDGTAAILMDISSLSMDDALAGNAENVRSGTQVPLVALDLAAAPLQVSEDQTVVTGTAVPAAITAEGFEAFGNYEAGTGFDPVSFSLTVECAAAEPEPEPSATDEETVDATPVPISAESDGDFAWVGVVAGVVGVAVVAGVVVWIVRRKSRSGGDSGSPDTTPGSGAA</sequence>
<evidence type="ECO:0000256" key="1">
    <source>
        <dbReference type="SAM" id="Phobius"/>
    </source>
</evidence>
<accession>A0A5N0TKW7</accession>
<dbReference type="Proteomes" id="UP000326838">
    <property type="component" value="Unassembled WGS sequence"/>
</dbReference>
<keyword evidence="5" id="KW-1185">Reference proteome</keyword>
<comment type="caution">
    <text evidence="4">The sequence shown here is derived from an EMBL/GenBank/DDBJ whole genome shotgun (WGS) entry which is preliminary data.</text>
</comment>
<dbReference type="RefSeq" id="WP_150892893.1">
    <property type="nucleotide sequence ID" value="NZ_VYUY01000007.1"/>
</dbReference>
<dbReference type="Pfam" id="PF04213">
    <property type="entry name" value="HtaA"/>
    <property type="match status" value="1"/>
</dbReference>
<keyword evidence="1" id="KW-0812">Transmembrane</keyword>
<keyword evidence="2" id="KW-0732">Signal</keyword>
<proteinExistence type="predicted"/>
<dbReference type="AlphaFoldDB" id="A0A5N0TKW7"/>
<organism evidence="4 5">
    <name type="scientific">Microbacterium caowuchunii</name>
    <dbReference type="NCBI Taxonomy" id="2614638"/>
    <lineage>
        <taxon>Bacteria</taxon>
        <taxon>Bacillati</taxon>
        <taxon>Actinomycetota</taxon>
        <taxon>Actinomycetes</taxon>
        <taxon>Micrococcales</taxon>
        <taxon>Microbacteriaceae</taxon>
        <taxon>Microbacterium</taxon>
    </lineage>
</organism>
<evidence type="ECO:0000313" key="5">
    <source>
        <dbReference type="Proteomes" id="UP000326838"/>
    </source>
</evidence>
<evidence type="ECO:0000256" key="2">
    <source>
        <dbReference type="SAM" id="SignalP"/>
    </source>
</evidence>
<evidence type="ECO:0000313" key="4">
    <source>
        <dbReference type="EMBL" id="KAA9134596.1"/>
    </source>
</evidence>
<feature type="transmembrane region" description="Helical" evidence="1">
    <location>
        <begin position="257"/>
        <end position="280"/>
    </location>
</feature>
<dbReference type="InterPro" id="IPR007331">
    <property type="entry name" value="Htaa"/>
</dbReference>
<reference evidence="5" key="1">
    <citation type="submission" date="2019-09" db="EMBL/GenBank/DDBJ databases">
        <title>Mumia zhuanghuii sp. nov. isolated from the intestinal contents of plateau pika (Ochotona curzoniae) in the Qinghai-Tibet plateau of China.</title>
        <authorList>
            <person name="Tian Z."/>
        </authorList>
    </citation>
    <scope>NUCLEOTIDE SEQUENCE [LARGE SCALE GENOMIC DNA]</scope>
    <source>
        <strain evidence="5">L-033</strain>
    </source>
</reference>
<evidence type="ECO:0000259" key="3">
    <source>
        <dbReference type="Pfam" id="PF04213"/>
    </source>
</evidence>
<feature type="chain" id="PRO_5024426767" description="Htaa domain-containing protein" evidence="2">
    <location>
        <begin position="39"/>
        <end position="302"/>
    </location>
</feature>
<feature type="signal peptide" evidence="2">
    <location>
        <begin position="1"/>
        <end position="38"/>
    </location>
</feature>
<gene>
    <name evidence="4" type="ORF">F6B40_07540</name>
</gene>
<keyword evidence="1" id="KW-1133">Transmembrane helix</keyword>
<dbReference type="EMBL" id="VYUY01000007">
    <property type="protein sequence ID" value="KAA9134596.1"/>
    <property type="molecule type" value="Genomic_DNA"/>
</dbReference>
<keyword evidence="1" id="KW-0472">Membrane</keyword>
<feature type="domain" description="Htaa" evidence="3">
    <location>
        <begin position="52"/>
        <end position="220"/>
    </location>
</feature>
<protein>
    <recommendedName>
        <fullName evidence="3">Htaa domain-containing protein</fullName>
    </recommendedName>
</protein>